<protein>
    <submittedName>
        <fullName evidence="2">Uncharacterized protein</fullName>
    </submittedName>
</protein>
<dbReference type="AlphaFoldDB" id="A0A6J4M3K4"/>
<feature type="region of interest" description="Disordered" evidence="1">
    <location>
        <begin position="52"/>
        <end position="240"/>
    </location>
</feature>
<organism evidence="2">
    <name type="scientific">uncultured Nocardioidaceae bacterium</name>
    <dbReference type="NCBI Taxonomy" id="253824"/>
    <lineage>
        <taxon>Bacteria</taxon>
        <taxon>Bacillati</taxon>
        <taxon>Actinomycetota</taxon>
        <taxon>Actinomycetes</taxon>
        <taxon>Propionibacteriales</taxon>
        <taxon>Nocardioidaceae</taxon>
        <taxon>environmental samples</taxon>
    </lineage>
</organism>
<name>A0A6J4M3K4_9ACTN</name>
<feature type="compositionally biased region" description="Basic and acidic residues" evidence="1">
    <location>
        <begin position="214"/>
        <end position="224"/>
    </location>
</feature>
<feature type="compositionally biased region" description="Basic and acidic residues" evidence="1">
    <location>
        <begin position="58"/>
        <end position="70"/>
    </location>
</feature>
<feature type="non-terminal residue" evidence="2">
    <location>
        <position position="1"/>
    </location>
</feature>
<feature type="compositionally biased region" description="Basic residues" evidence="1">
    <location>
        <begin position="118"/>
        <end position="137"/>
    </location>
</feature>
<accession>A0A6J4M3K4</accession>
<evidence type="ECO:0000313" key="2">
    <source>
        <dbReference type="EMBL" id="CAA9348041.1"/>
    </source>
</evidence>
<evidence type="ECO:0000256" key="1">
    <source>
        <dbReference type="SAM" id="MobiDB-lite"/>
    </source>
</evidence>
<proteinExistence type="predicted"/>
<dbReference type="EMBL" id="CADCUJ010000054">
    <property type="protein sequence ID" value="CAA9348041.1"/>
    <property type="molecule type" value="Genomic_DNA"/>
</dbReference>
<feature type="non-terminal residue" evidence="2">
    <location>
        <position position="282"/>
    </location>
</feature>
<reference evidence="2" key="1">
    <citation type="submission" date="2020-02" db="EMBL/GenBank/DDBJ databases">
        <authorList>
            <person name="Meier V. D."/>
        </authorList>
    </citation>
    <scope>NUCLEOTIDE SEQUENCE</scope>
    <source>
        <strain evidence="2">AVDCRST_MAG72</strain>
    </source>
</reference>
<sequence>GHRRQFPERHRHVLRVHPPTVGLLGHLAHRLHRCPDRGGDRWQDLAASRCRPAAPRVRRQEVRRPGELERQPVGSHRQGHLLAGLHLLPDPGDQRAADPGADQLHGSGARLPAERDRGRHHLHRCGPRRRRDRRCGRPVHGGHPDRQDRGLGAACADHGDRAVHDPRAAADRSGDRADRLRCHHGRPGPGTGTCLRAGRQARRPADAGGRLPRRAGEQGEDARRLPGRSRPRPAGRTGAPAADGGLDLWLHLWRLHPGLRAGLGLRVHRLRRRRVRIDQLDL</sequence>
<gene>
    <name evidence="2" type="ORF">AVDCRST_MAG72-1247</name>
</gene>
<feature type="compositionally biased region" description="Basic and acidic residues" evidence="1">
    <location>
        <begin position="157"/>
        <end position="180"/>
    </location>
</feature>